<evidence type="ECO:0000313" key="2">
    <source>
        <dbReference type="Proteomes" id="UP000324222"/>
    </source>
</evidence>
<protein>
    <submittedName>
        <fullName evidence="1">Uncharacterized protein</fullName>
    </submittedName>
</protein>
<proteinExistence type="predicted"/>
<organism evidence="1 2">
    <name type="scientific">Portunus trituberculatus</name>
    <name type="common">Swimming crab</name>
    <name type="synonym">Neptunus trituberculatus</name>
    <dbReference type="NCBI Taxonomy" id="210409"/>
    <lineage>
        <taxon>Eukaryota</taxon>
        <taxon>Metazoa</taxon>
        <taxon>Ecdysozoa</taxon>
        <taxon>Arthropoda</taxon>
        <taxon>Crustacea</taxon>
        <taxon>Multicrustacea</taxon>
        <taxon>Malacostraca</taxon>
        <taxon>Eumalacostraca</taxon>
        <taxon>Eucarida</taxon>
        <taxon>Decapoda</taxon>
        <taxon>Pleocyemata</taxon>
        <taxon>Brachyura</taxon>
        <taxon>Eubrachyura</taxon>
        <taxon>Portunoidea</taxon>
        <taxon>Portunidae</taxon>
        <taxon>Portuninae</taxon>
        <taxon>Portunus</taxon>
    </lineage>
</organism>
<reference evidence="1 2" key="1">
    <citation type="submission" date="2019-05" db="EMBL/GenBank/DDBJ databases">
        <title>Another draft genome of Portunus trituberculatus and its Hox gene families provides insights of decapod evolution.</title>
        <authorList>
            <person name="Jeong J.-H."/>
            <person name="Song I."/>
            <person name="Kim S."/>
            <person name="Choi T."/>
            <person name="Kim D."/>
            <person name="Ryu S."/>
            <person name="Kim W."/>
        </authorList>
    </citation>
    <scope>NUCLEOTIDE SEQUENCE [LARGE SCALE GENOMIC DNA]</scope>
    <source>
        <tissue evidence="1">Muscle</tissue>
    </source>
</reference>
<gene>
    <name evidence="1" type="ORF">E2C01_008414</name>
</gene>
<comment type="caution">
    <text evidence="1">The sequence shown here is derived from an EMBL/GenBank/DDBJ whole genome shotgun (WGS) entry which is preliminary data.</text>
</comment>
<keyword evidence="2" id="KW-1185">Reference proteome</keyword>
<dbReference type="EMBL" id="VSRR010000442">
    <property type="protein sequence ID" value="MPC15614.1"/>
    <property type="molecule type" value="Genomic_DNA"/>
</dbReference>
<dbReference type="Proteomes" id="UP000324222">
    <property type="component" value="Unassembled WGS sequence"/>
</dbReference>
<name>A0A5B7D3Y7_PORTR</name>
<accession>A0A5B7D3Y7</accession>
<evidence type="ECO:0000313" key="1">
    <source>
        <dbReference type="EMBL" id="MPC15614.1"/>
    </source>
</evidence>
<dbReference type="AlphaFoldDB" id="A0A5B7D3Y7"/>
<sequence length="119" mass="12804">MREISSGLTQRLRSTSARPGTLKLPFMAIFRPRPEASSSTGKSEGLTFNLIASQALPTCSPPGVCGSDSRCVAVRVSREVWTLDAGGTDPCVDLRVGDRQAGVRQWLLEAVGLFCRMCC</sequence>